<proteinExistence type="predicted"/>
<reference evidence="2" key="1">
    <citation type="submission" date="2018-08" db="EMBL/GenBank/DDBJ databases">
        <authorList>
            <person name="Rossello M."/>
        </authorList>
    </citation>
    <scope>NUCLEOTIDE SEQUENCE [LARGE SCALE GENOMIC DNA]</scope>
    <source>
        <strain evidence="2">cv. Chinese Spring</strain>
    </source>
</reference>
<dbReference type="Pfam" id="PF00646">
    <property type="entry name" value="F-box"/>
    <property type="match status" value="1"/>
</dbReference>
<evidence type="ECO:0000313" key="2">
    <source>
        <dbReference type="EnsemblPlants" id="TraesCS4A02G347400.1"/>
    </source>
</evidence>
<dbReference type="OrthoDB" id="592278at2759"/>
<dbReference type="Gramene" id="TraesPARA_EIv1.0_1223440.1">
    <property type="protein sequence ID" value="TraesPARA_EIv1.0_1223440.1.CDS"/>
    <property type="gene ID" value="TraesPARA_EIv1.0_1223440"/>
</dbReference>
<organism evidence="2">
    <name type="scientific">Triticum aestivum</name>
    <name type="common">Wheat</name>
    <dbReference type="NCBI Taxonomy" id="4565"/>
    <lineage>
        <taxon>Eukaryota</taxon>
        <taxon>Viridiplantae</taxon>
        <taxon>Streptophyta</taxon>
        <taxon>Embryophyta</taxon>
        <taxon>Tracheophyta</taxon>
        <taxon>Spermatophyta</taxon>
        <taxon>Magnoliopsida</taxon>
        <taxon>Liliopsida</taxon>
        <taxon>Poales</taxon>
        <taxon>Poaceae</taxon>
        <taxon>BOP clade</taxon>
        <taxon>Pooideae</taxon>
        <taxon>Triticodae</taxon>
        <taxon>Triticeae</taxon>
        <taxon>Triticinae</taxon>
        <taxon>Triticum</taxon>
    </lineage>
</organism>
<dbReference type="Gramene" id="TraesWEE_scaffold_038169_01G000200.1">
    <property type="protein sequence ID" value="TraesWEE_scaffold_038169_01G000200.1"/>
    <property type="gene ID" value="TraesWEE_scaffold_038169_01G000200"/>
</dbReference>
<protein>
    <recommendedName>
        <fullName evidence="1">F-box domain-containing protein</fullName>
    </recommendedName>
</protein>
<dbReference type="Gene3D" id="3.80.10.10">
    <property type="entry name" value="Ribonuclease Inhibitor"/>
    <property type="match status" value="1"/>
</dbReference>
<dbReference type="PANTHER" id="PTHR35545:SF19">
    <property type="entry name" value="F-BOX DOMAIN-CONTAINING PROTEIN"/>
    <property type="match status" value="1"/>
</dbReference>
<dbReference type="Gramene" id="TraesRN4A0100889000.1">
    <property type="protein sequence ID" value="TraesRN4A0100889000.1"/>
    <property type="gene ID" value="TraesRN4A0100889000"/>
</dbReference>
<dbReference type="InterPro" id="IPR055357">
    <property type="entry name" value="LRR_At1g61320_AtMIF1"/>
</dbReference>
<dbReference type="Gramene" id="TraesCS4A02G347400.1">
    <property type="protein sequence ID" value="TraesCS4A02G347400.1"/>
    <property type="gene ID" value="TraesCS4A02G347400"/>
</dbReference>
<dbReference type="OMA" id="LDHDTCG"/>
<dbReference type="SUPFAM" id="SSF52047">
    <property type="entry name" value="RNI-like"/>
    <property type="match status" value="1"/>
</dbReference>
<dbReference type="AlphaFoldDB" id="A0A3B6I3D2"/>
<feature type="domain" description="F-box" evidence="1">
    <location>
        <begin position="15"/>
        <end position="51"/>
    </location>
</feature>
<evidence type="ECO:0000259" key="1">
    <source>
        <dbReference type="PROSITE" id="PS50181"/>
    </source>
</evidence>
<accession>A0A3B6I3D2</accession>
<reference evidence="2" key="2">
    <citation type="submission" date="2018-10" db="UniProtKB">
        <authorList>
            <consortium name="EnsemblPlants"/>
        </authorList>
    </citation>
    <scope>IDENTIFICATION</scope>
</reference>
<dbReference type="SUPFAM" id="SSF81383">
    <property type="entry name" value="F-box domain"/>
    <property type="match status" value="1"/>
</dbReference>
<dbReference type="EnsemblPlants" id="TraesCS4A02G347400.1">
    <property type="protein sequence ID" value="TraesCS4A02G347400.1"/>
    <property type="gene ID" value="TraesCS4A02G347400"/>
</dbReference>
<dbReference type="Gene3D" id="1.20.1280.50">
    <property type="match status" value="1"/>
</dbReference>
<gene>
    <name evidence="2" type="primary">LOC123087706</name>
</gene>
<dbReference type="Gramene" id="TraesROB_scaffold_065789_01G000300.1">
    <property type="protein sequence ID" value="TraesROB_scaffold_065789_01G000300.1"/>
    <property type="gene ID" value="TraesROB_scaffold_065789_01G000300"/>
</dbReference>
<keyword evidence="3" id="KW-1185">Reference proteome</keyword>
<sequence length="477" mass="54732">MDSPMAEKATKPEEEDRLSVLPDDVLLSILRKVDISTAARTSSLSTRWRQLPWLLPELNIDVSCFLPAPRSDPIEANDMQEAMVALTKATRSLLSKPHRGSTTTRLDLVIYLINTFLSDLGPLVGDAVDCGLLKDLDLTIHDGTDALDRNEEYMLQRAQDIYGFFTAYPSVLHCLTKLSLYNVCFSELDINRVLFDSCKELKHLFLIYCDTGRHTLCKIDAPNSKLSVLEIHFCRFEMLELVCLPKLEKLTWYHWLSEYSPLLLCYVPSLGELELSSALTLKHVPFKLSEVLHGTTSIHTLTLDFQGEKLWMQPEMKQLCTAFNKLRKLSVCGIFVEFDIIWTTAFLVAAPSIEILCIEVWDHDTCGWDENYNRKLLFADRKNPEWEMDSHSSKNWLLKELQISGFRPLEQQFTFIRALLERAPNLQTIVLKGDIECVWDCVALTRESLFPKSEADQEMVVRRITDGKPLPRVIFHE</sequence>
<dbReference type="Proteomes" id="UP000019116">
    <property type="component" value="Chromosome 4A"/>
</dbReference>
<dbReference type="GeneID" id="123087706"/>
<name>A0A3B6I3D2_WHEAT</name>
<dbReference type="Gramene" id="TraesCAD_scaffold_058412_01G000300.1">
    <property type="protein sequence ID" value="TraesCAD_scaffold_058412_01G000300.1"/>
    <property type="gene ID" value="TraesCAD_scaffold_058412_01G000300"/>
</dbReference>
<dbReference type="Gramene" id="TraesCS4A03G0861500.1">
    <property type="protein sequence ID" value="TraesCS4A03G0861500.1.CDS"/>
    <property type="gene ID" value="TraesCS4A03G0861500"/>
</dbReference>
<dbReference type="Gramene" id="TraesCLE_scaffold_078560_01G000300.1">
    <property type="protein sequence ID" value="TraesCLE_scaffold_078560_01G000300.1"/>
    <property type="gene ID" value="TraesCLE_scaffold_078560_01G000300"/>
</dbReference>
<evidence type="ECO:0000313" key="3">
    <source>
        <dbReference type="Proteomes" id="UP000019116"/>
    </source>
</evidence>
<dbReference type="InterPro" id="IPR001810">
    <property type="entry name" value="F-box_dom"/>
</dbReference>
<dbReference type="InterPro" id="IPR036047">
    <property type="entry name" value="F-box-like_dom_sf"/>
</dbReference>
<dbReference type="Pfam" id="PF23622">
    <property type="entry name" value="LRR_At1g61320_AtMIF1"/>
    <property type="match status" value="1"/>
</dbReference>
<dbReference type="InterPro" id="IPR032675">
    <property type="entry name" value="LRR_dom_sf"/>
</dbReference>
<dbReference type="PANTHER" id="PTHR35545">
    <property type="entry name" value="F-BOX DOMAIN-CONTAINING PROTEIN"/>
    <property type="match status" value="1"/>
</dbReference>
<dbReference type="RefSeq" id="XP_044365734.1">
    <property type="nucleotide sequence ID" value="XM_044509799.1"/>
</dbReference>
<dbReference type="PROSITE" id="PS50181">
    <property type="entry name" value="FBOX"/>
    <property type="match status" value="1"/>
</dbReference>